<evidence type="ECO:0000313" key="3">
    <source>
        <dbReference type="EMBL" id="EER15284.1"/>
    </source>
</evidence>
<evidence type="ECO:0000256" key="1">
    <source>
        <dbReference type="ARBA" id="ARBA00049360"/>
    </source>
</evidence>
<evidence type="ECO:0000313" key="4">
    <source>
        <dbReference type="Proteomes" id="UP000007800"/>
    </source>
</evidence>
<dbReference type="InParanoid" id="C5KJQ8"/>
<accession>C5KJQ8</accession>
<sequence>MSNLPPIVCDTGSSMIKCGLCTSETPSAQLPAAVARRTLGIDGLFFDAEESDDEENFNTTNTTTRKRQLNHSPSASSASTAFRGSTLVGYEALAAADQSGVNANYPLINGIVTDWDDMILVWDYAFKELVQGGHRRASSSKRMKLEEGRPVPMCVGEDAEEWLEELKGRKIVQTEAACNPTQNRERILTEMFER</sequence>
<comment type="catalytic activity">
    <reaction evidence="1">
        <text>ATP + H2O = ADP + phosphate + H(+)</text>
        <dbReference type="Rhea" id="RHEA:13065"/>
        <dbReference type="ChEBI" id="CHEBI:15377"/>
        <dbReference type="ChEBI" id="CHEBI:15378"/>
        <dbReference type="ChEBI" id="CHEBI:30616"/>
        <dbReference type="ChEBI" id="CHEBI:43474"/>
        <dbReference type="ChEBI" id="CHEBI:456216"/>
    </reaction>
</comment>
<evidence type="ECO:0000256" key="2">
    <source>
        <dbReference type="SAM" id="MobiDB-lite"/>
    </source>
</evidence>
<protein>
    <recommendedName>
        <fullName evidence="5">Actin</fullName>
    </recommendedName>
</protein>
<dbReference type="InterPro" id="IPR043129">
    <property type="entry name" value="ATPase_NBD"/>
</dbReference>
<dbReference type="InterPro" id="IPR004000">
    <property type="entry name" value="Actin"/>
</dbReference>
<dbReference type="Proteomes" id="UP000007800">
    <property type="component" value="Unassembled WGS sequence"/>
</dbReference>
<dbReference type="Pfam" id="PF00022">
    <property type="entry name" value="Actin"/>
    <property type="match status" value="1"/>
</dbReference>
<name>C5KJQ8_PERM5</name>
<keyword evidence="4" id="KW-1185">Reference proteome</keyword>
<dbReference type="SUPFAM" id="SSF53067">
    <property type="entry name" value="Actin-like ATPase domain"/>
    <property type="match status" value="1"/>
</dbReference>
<reference evidence="3 4" key="1">
    <citation type="submission" date="2008-07" db="EMBL/GenBank/DDBJ databases">
        <authorList>
            <person name="El-Sayed N."/>
            <person name="Caler E."/>
            <person name="Inman J."/>
            <person name="Amedeo P."/>
            <person name="Hass B."/>
            <person name="Wortman J."/>
        </authorList>
    </citation>
    <scope>NUCLEOTIDE SEQUENCE [LARGE SCALE GENOMIC DNA]</scope>
    <source>
        <strain evidence="4">ATCC 50983 / TXsc</strain>
    </source>
</reference>
<feature type="compositionally biased region" description="Polar residues" evidence="2">
    <location>
        <begin position="70"/>
        <end position="79"/>
    </location>
</feature>
<dbReference type="Gene3D" id="3.30.420.40">
    <property type="match status" value="1"/>
</dbReference>
<dbReference type="EMBL" id="GG673619">
    <property type="protein sequence ID" value="EER15284.1"/>
    <property type="molecule type" value="Genomic_DNA"/>
</dbReference>
<dbReference type="PANTHER" id="PTHR11937">
    <property type="entry name" value="ACTIN"/>
    <property type="match status" value="1"/>
</dbReference>
<dbReference type="OrthoDB" id="5132116at2759"/>
<feature type="region of interest" description="Disordered" evidence="2">
    <location>
        <begin position="52"/>
        <end position="79"/>
    </location>
</feature>
<dbReference type="GeneID" id="9046015"/>
<dbReference type="RefSeq" id="XP_002783488.1">
    <property type="nucleotide sequence ID" value="XM_002783442.1"/>
</dbReference>
<organism evidence="4">
    <name type="scientific">Perkinsus marinus (strain ATCC 50983 / TXsc)</name>
    <dbReference type="NCBI Taxonomy" id="423536"/>
    <lineage>
        <taxon>Eukaryota</taxon>
        <taxon>Sar</taxon>
        <taxon>Alveolata</taxon>
        <taxon>Perkinsozoa</taxon>
        <taxon>Perkinsea</taxon>
        <taxon>Perkinsida</taxon>
        <taxon>Perkinsidae</taxon>
        <taxon>Perkinsus</taxon>
    </lineage>
</organism>
<gene>
    <name evidence="3" type="ORF">Pmar_PMAR025621</name>
</gene>
<dbReference type="AlphaFoldDB" id="C5KJQ8"/>
<proteinExistence type="predicted"/>
<evidence type="ECO:0008006" key="5">
    <source>
        <dbReference type="Google" id="ProtNLM"/>
    </source>
</evidence>
<dbReference type="OMA" id="DDMILVW"/>